<dbReference type="Proteomes" id="UP000503339">
    <property type="component" value="Chromosome"/>
</dbReference>
<proteinExistence type="predicted"/>
<name>A0A6M7UI73_9HYPH</name>
<gene>
    <name evidence="1" type="ORF">EB233_13785</name>
</gene>
<sequence>MPRYQIDEMQGDSLTASHIASGDTALDAVKKVTSGPISLRALQKHWFRVVDEAEGSVFEYSYDSDPEEH</sequence>
<dbReference type="RefSeq" id="WP_064989065.1">
    <property type="nucleotide sequence ID" value="NZ_CP033361.1"/>
</dbReference>
<organism evidence="1 2">
    <name type="scientific">Mesorhizobium erdmanii</name>
    <dbReference type="NCBI Taxonomy" id="1777866"/>
    <lineage>
        <taxon>Bacteria</taxon>
        <taxon>Pseudomonadati</taxon>
        <taxon>Pseudomonadota</taxon>
        <taxon>Alphaproteobacteria</taxon>
        <taxon>Hyphomicrobiales</taxon>
        <taxon>Phyllobacteriaceae</taxon>
        <taxon>Mesorhizobium</taxon>
    </lineage>
</organism>
<protein>
    <submittedName>
        <fullName evidence="1">Uncharacterized protein</fullName>
    </submittedName>
</protein>
<dbReference type="EMBL" id="CP033361">
    <property type="protein sequence ID" value="QKC76466.1"/>
    <property type="molecule type" value="Genomic_DNA"/>
</dbReference>
<evidence type="ECO:0000313" key="2">
    <source>
        <dbReference type="Proteomes" id="UP000503339"/>
    </source>
</evidence>
<keyword evidence="2" id="KW-1185">Reference proteome</keyword>
<evidence type="ECO:0000313" key="1">
    <source>
        <dbReference type="EMBL" id="QKC76466.1"/>
    </source>
</evidence>
<reference evidence="1 2" key="1">
    <citation type="submission" date="2018-10" db="EMBL/GenBank/DDBJ databases">
        <authorList>
            <person name="Perry B.J."/>
            <person name="Sullivan J.T."/>
            <person name="Murphy R.J.T."/>
            <person name="Ramsay J.P."/>
            <person name="Ronson C.W."/>
        </authorList>
    </citation>
    <scope>NUCLEOTIDE SEQUENCE [LARGE SCALE GENOMIC DNA]</scope>
    <source>
        <strain evidence="1 2">NZP2014</strain>
    </source>
</reference>
<dbReference type="KEGG" id="merd:EB233_13785"/>
<dbReference type="AlphaFoldDB" id="A0A6M7UI73"/>
<accession>A0A6M7UI73</accession>